<keyword evidence="7" id="KW-0456">Lyase</keyword>
<evidence type="ECO:0000256" key="4">
    <source>
        <dbReference type="ARBA" id="ARBA00022759"/>
    </source>
</evidence>
<evidence type="ECO:0000256" key="1">
    <source>
        <dbReference type="ARBA" id="ARBA00009006"/>
    </source>
</evidence>
<dbReference type="SUPFAM" id="SSF53933">
    <property type="entry name" value="Microbial ribonucleases"/>
    <property type="match status" value="1"/>
</dbReference>
<dbReference type="InterPro" id="IPR016191">
    <property type="entry name" value="Ribonuclease/ribotoxin"/>
</dbReference>
<accession>A0A5N6FIZ3</accession>
<organism evidence="9">
    <name type="scientific">Petromyces alliaceus</name>
    <name type="common">Aspergillus alliaceus</name>
    <dbReference type="NCBI Taxonomy" id="209559"/>
    <lineage>
        <taxon>Eukaryota</taxon>
        <taxon>Fungi</taxon>
        <taxon>Dikarya</taxon>
        <taxon>Ascomycota</taxon>
        <taxon>Pezizomycotina</taxon>
        <taxon>Eurotiomycetes</taxon>
        <taxon>Eurotiomycetidae</taxon>
        <taxon>Eurotiales</taxon>
        <taxon>Aspergillaceae</taxon>
        <taxon>Aspergillus</taxon>
        <taxon>Aspergillus subgen. Circumdati</taxon>
    </lineage>
</organism>
<gene>
    <name evidence="9" type="ORF">BDV23DRAFT_163757</name>
</gene>
<dbReference type="GO" id="GO:0016787">
    <property type="term" value="F:hydrolase activity"/>
    <property type="evidence" value="ECO:0007669"/>
    <property type="project" value="UniProtKB-KW"/>
</dbReference>
<dbReference type="OrthoDB" id="4316765at2759"/>
<sequence>MGNGQRIKGSNNRKYPKPFHNYDNEVDMSRTMCAESEAVMHEFPILRNGKVFSKGMDPAADRIIVGSMDNGDGPKIWSICGLITHEGADKNKFVNCS</sequence>
<dbReference type="GO" id="GO:0003723">
    <property type="term" value="F:RNA binding"/>
    <property type="evidence" value="ECO:0007669"/>
    <property type="project" value="InterPro"/>
</dbReference>
<comment type="similarity">
    <text evidence="1">Belongs to the ribonuclease N1/T1 family.</text>
</comment>
<dbReference type="PANTHER" id="PTHR42104:SF1">
    <property type="entry name" value="EXTRACELLULAR GUANYL-SPECIFIC RIBONUCLEASE RNTA (AFU_ORTHOLOGUE AFUA_4G03230)"/>
    <property type="match status" value="1"/>
</dbReference>
<evidence type="ECO:0000256" key="3">
    <source>
        <dbReference type="ARBA" id="ARBA00022722"/>
    </source>
</evidence>
<evidence type="ECO:0000256" key="7">
    <source>
        <dbReference type="ARBA" id="ARBA00023239"/>
    </source>
</evidence>
<name>A0A5N6FIZ3_PETAA</name>
<comment type="catalytic activity">
    <reaction evidence="8">
        <text>[RNA] containing guanosine + H2O = an [RNA fragment]-3'-guanosine-3'-phosphate + a 5'-hydroxy-ribonucleotide-3'-[RNA fragment].</text>
        <dbReference type="EC" id="4.6.1.24"/>
    </reaction>
</comment>
<accession>A0A5N7BWG1</accession>
<keyword evidence="4" id="KW-0255">Endonuclease</keyword>
<keyword evidence="5" id="KW-0378">Hydrolase</keyword>
<dbReference type="EC" id="4.6.1.24" evidence="2"/>
<evidence type="ECO:0000313" key="9">
    <source>
        <dbReference type="EMBL" id="KAE8386175.1"/>
    </source>
</evidence>
<evidence type="ECO:0000256" key="8">
    <source>
        <dbReference type="ARBA" id="ARBA00034015"/>
    </source>
</evidence>
<dbReference type="Pfam" id="PF00545">
    <property type="entry name" value="Ribonuclease"/>
    <property type="match status" value="1"/>
</dbReference>
<dbReference type="PANTHER" id="PTHR42104">
    <property type="entry name" value="EXTRACELLULAR GUANYL-SPECIFIC RIBONUCLEASE RNTA (AFU_ORTHOLOGUE AFUA_4G03230)"/>
    <property type="match status" value="1"/>
</dbReference>
<keyword evidence="3" id="KW-0540">Nuclease</keyword>
<keyword evidence="6" id="KW-1015">Disulfide bond</keyword>
<dbReference type="EMBL" id="ML735317">
    <property type="protein sequence ID" value="KAE8386175.1"/>
    <property type="molecule type" value="Genomic_DNA"/>
</dbReference>
<proteinExistence type="inferred from homology"/>
<reference evidence="9" key="1">
    <citation type="submission" date="2019-04" db="EMBL/GenBank/DDBJ databases">
        <title>Friends and foes A comparative genomics studyof 23 Aspergillus species from section Flavi.</title>
        <authorList>
            <consortium name="DOE Joint Genome Institute"/>
            <person name="Kjaerbolling I."/>
            <person name="Vesth T."/>
            <person name="Frisvad J.C."/>
            <person name="Nybo J.L."/>
            <person name="Theobald S."/>
            <person name="Kildgaard S."/>
            <person name="Isbrandt T."/>
            <person name="Kuo A."/>
            <person name="Sato A."/>
            <person name="Lyhne E.K."/>
            <person name="Kogle M.E."/>
            <person name="Wiebenga A."/>
            <person name="Kun R.S."/>
            <person name="Lubbers R.J."/>
            <person name="Makela M.R."/>
            <person name="Barry K."/>
            <person name="Chovatia M."/>
            <person name="Clum A."/>
            <person name="Daum C."/>
            <person name="Haridas S."/>
            <person name="He G."/>
            <person name="LaButti K."/>
            <person name="Lipzen A."/>
            <person name="Mondo S."/>
            <person name="Riley R."/>
            <person name="Salamov A."/>
            <person name="Simmons B.A."/>
            <person name="Magnuson J.K."/>
            <person name="Henrissat B."/>
            <person name="Mortensen U.H."/>
            <person name="Larsen T.O."/>
            <person name="Devries R.P."/>
            <person name="Grigoriev I.V."/>
            <person name="Machida M."/>
            <person name="Baker S.E."/>
            <person name="Andersen M.R."/>
        </authorList>
    </citation>
    <scope>NUCLEOTIDE SEQUENCE [LARGE SCALE GENOMIC DNA]</scope>
    <source>
        <strain evidence="9">IBT 14317</strain>
    </source>
</reference>
<dbReference type="Proteomes" id="UP000326877">
    <property type="component" value="Unassembled WGS sequence"/>
</dbReference>
<dbReference type="InterPro" id="IPR000026">
    <property type="entry name" value="N1-like"/>
</dbReference>
<evidence type="ECO:0000256" key="6">
    <source>
        <dbReference type="ARBA" id="ARBA00023157"/>
    </source>
</evidence>
<evidence type="ECO:0000256" key="2">
    <source>
        <dbReference type="ARBA" id="ARBA00012549"/>
    </source>
</evidence>
<dbReference type="Gene3D" id="3.10.450.30">
    <property type="entry name" value="Microbial ribonucleases"/>
    <property type="match status" value="1"/>
</dbReference>
<dbReference type="AlphaFoldDB" id="A0A5N6FIZ3"/>
<dbReference type="GO" id="GO:0046589">
    <property type="term" value="F:ribonuclease T1 activity"/>
    <property type="evidence" value="ECO:0007669"/>
    <property type="project" value="UniProtKB-EC"/>
</dbReference>
<evidence type="ECO:0000256" key="5">
    <source>
        <dbReference type="ARBA" id="ARBA00022801"/>
    </source>
</evidence>
<protein>
    <recommendedName>
        <fullName evidence="2">ribonuclease T1</fullName>
        <ecNumber evidence="2">4.6.1.24</ecNumber>
    </recommendedName>
</protein>